<keyword evidence="3" id="KW-1185">Reference proteome</keyword>
<gene>
    <name evidence="2" type="ORF">Gogos_006427</name>
</gene>
<reference evidence="2 3" key="1">
    <citation type="journal article" date="2019" name="Genome Biol. Evol.">
        <title>Insights into the evolution of the New World diploid cottons (Gossypium, subgenus Houzingenia) based on genome sequencing.</title>
        <authorList>
            <person name="Grover C.E."/>
            <person name="Arick M.A. 2nd"/>
            <person name="Thrash A."/>
            <person name="Conover J.L."/>
            <person name="Sanders W.S."/>
            <person name="Peterson D.G."/>
            <person name="Frelichowski J.E."/>
            <person name="Scheffler J.A."/>
            <person name="Scheffler B.E."/>
            <person name="Wendel J.F."/>
        </authorList>
    </citation>
    <scope>NUCLEOTIDE SEQUENCE [LARGE SCALE GENOMIC DNA]</scope>
    <source>
        <strain evidence="2">5</strain>
        <tissue evidence="2">Leaf</tissue>
    </source>
</reference>
<name>A0A7J9C5K8_GOSGO</name>
<keyword evidence="1" id="KW-1133">Transmembrane helix</keyword>
<keyword evidence="1" id="KW-0812">Transmembrane</keyword>
<dbReference type="EMBL" id="JABEZY010000008">
    <property type="protein sequence ID" value="MBA0743773.1"/>
    <property type="molecule type" value="Genomic_DNA"/>
</dbReference>
<dbReference type="AlphaFoldDB" id="A0A7J9C5K8"/>
<evidence type="ECO:0000256" key="1">
    <source>
        <dbReference type="SAM" id="Phobius"/>
    </source>
</evidence>
<dbReference type="InterPro" id="IPR036691">
    <property type="entry name" value="Endo/exonu/phosph_ase_sf"/>
</dbReference>
<dbReference type="SUPFAM" id="SSF56219">
    <property type="entry name" value="DNase I-like"/>
    <property type="match status" value="1"/>
</dbReference>
<keyword evidence="1" id="KW-0472">Membrane</keyword>
<accession>A0A7J9C5K8</accession>
<sequence>MCPKKATETSQSEVEVLMVAKENSIGDLAFVLGYEGMAPDLRLYLSALIMAISGGGSVLTVAHLAFYNPNLGIEERQAKEMGNQPISPSIFIFTESGKAHHNISYVNFNVPVVNKNIKEFCVDNKLNTIEMISNSTTFLNLIFLGPSGMDVPLKEGVLDPSKHLAISFKEKLTAVEGKTLKANNLIKLGKGIHVGRGRKNGGKNDSNRNGKFLNMTLRGHGERFKASGNLRFPLSDTMNSMAKLISSQIDIVGDTRAQSRNEKGLESSSSKLLDFLVVFGLVERIWFKLRLLFPWGVPWLAIRDFNVILLTNEKRGGQIRGRRFLLCDDFLKSTDVHDLRFKGPQFTWYRWGIFERLDRAIGNCNTPNPV</sequence>
<dbReference type="Proteomes" id="UP000593579">
    <property type="component" value="Unassembled WGS sequence"/>
</dbReference>
<protein>
    <submittedName>
        <fullName evidence="2">Uncharacterized protein</fullName>
    </submittedName>
</protein>
<evidence type="ECO:0000313" key="2">
    <source>
        <dbReference type="EMBL" id="MBA0743773.1"/>
    </source>
</evidence>
<comment type="caution">
    <text evidence="2">The sequence shown here is derived from an EMBL/GenBank/DDBJ whole genome shotgun (WGS) entry which is preliminary data.</text>
</comment>
<feature type="transmembrane region" description="Helical" evidence="1">
    <location>
        <begin position="43"/>
        <end position="67"/>
    </location>
</feature>
<organism evidence="2 3">
    <name type="scientific">Gossypium gossypioides</name>
    <name type="common">Mexican cotton</name>
    <name type="synonym">Selera gossypioides</name>
    <dbReference type="NCBI Taxonomy" id="34282"/>
    <lineage>
        <taxon>Eukaryota</taxon>
        <taxon>Viridiplantae</taxon>
        <taxon>Streptophyta</taxon>
        <taxon>Embryophyta</taxon>
        <taxon>Tracheophyta</taxon>
        <taxon>Spermatophyta</taxon>
        <taxon>Magnoliopsida</taxon>
        <taxon>eudicotyledons</taxon>
        <taxon>Gunneridae</taxon>
        <taxon>Pentapetalae</taxon>
        <taxon>rosids</taxon>
        <taxon>malvids</taxon>
        <taxon>Malvales</taxon>
        <taxon>Malvaceae</taxon>
        <taxon>Malvoideae</taxon>
        <taxon>Gossypium</taxon>
    </lineage>
</organism>
<dbReference type="OrthoDB" id="1002495at2759"/>
<evidence type="ECO:0000313" key="3">
    <source>
        <dbReference type="Proteomes" id="UP000593579"/>
    </source>
</evidence>
<proteinExistence type="predicted"/>